<comment type="caution">
    <text evidence="1">The sequence shown here is derived from an EMBL/GenBank/DDBJ whole genome shotgun (WGS) entry which is preliminary data.</text>
</comment>
<dbReference type="PANTHER" id="PTHR48100">
    <property type="entry name" value="BROAD-SPECIFICITY PHOSPHATASE YOR283W-RELATED"/>
    <property type="match status" value="1"/>
</dbReference>
<dbReference type="SUPFAM" id="SSF53254">
    <property type="entry name" value="Phosphoglycerate mutase-like"/>
    <property type="match status" value="1"/>
</dbReference>
<dbReference type="Proteomes" id="UP000294927">
    <property type="component" value="Unassembled WGS sequence"/>
</dbReference>
<protein>
    <submittedName>
        <fullName evidence="1">Putative phosphoglycerate mutase</fullName>
    </submittedName>
</protein>
<dbReference type="EMBL" id="SOCP01000005">
    <property type="protein sequence ID" value="TDV51962.1"/>
    <property type="molecule type" value="Genomic_DNA"/>
</dbReference>
<dbReference type="InterPro" id="IPR050275">
    <property type="entry name" value="PGM_Phosphatase"/>
</dbReference>
<name>A0A4R7VQQ5_9PSEU</name>
<accession>A0A4R7VQQ5</accession>
<dbReference type="RefSeq" id="WP_133903383.1">
    <property type="nucleotide sequence ID" value="NZ_SOCP01000005.1"/>
</dbReference>
<dbReference type="GO" id="GO:0016791">
    <property type="term" value="F:phosphatase activity"/>
    <property type="evidence" value="ECO:0007669"/>
    <property type="project" value="TreeGrafter"/>
</dbReference>
<organism evidence="1 2">
    <name type="scientific">Actinophytocola oryzae</name>
    <dbReference type="NCBI Taxonomy" id="502181"/>
    <lineage>
        <taxon>Bacteria</taxon>
        <taxon>Bacillati</taxon>
        <taxon>Actinomycetota</taxon>
        <taxon>Actinomycetes</taxon>
        <taxon>Pseudonocardiales</taxon>
        <taxon>Pseudonocardiaceae</taxon>
    </lineage>
</organism>
<dbReference type="Gene3D" id="3.40.50.1240">
    <property type="entry name" value="Phosphoglycerate mutase-like"/>
    <property type="match status" value="1"/>
</dbReference>
<dbReference type="SMART" id="SM00855">
    <property type="entry name" value="PGAM"/>
    <property type="match status" value="1"/>
</dbReference>
<gene>
    <name evidence="1" type="ORF">CLV71_10591</name>
</gene>
<reference evidence="1 2" key="1">
    <citation type="submission" date="2019-03" db="EMBL/GenBank/DDBJ databases">
        <title>Genomic Encyclopedia of Archaeal and Bacterial Type Strains, Phase II (KMG-II): from individual species to whole genera.</title>
        <authorList>
            <person name="Goeker M."/>
        </authorList>
    </citation>
    <scope>NUCLEOTIDE SEQUENCE [LARGE SCALE GENOMIC DNA]</scope>
    <source>
        <strain evidence="1 2">DSM 45499</strain>
    </source>
</reference>
<evidence type="ECO:0000313" key="1">
    <source>
        <dbReference type="EMBL" id="TDV51962.1"/>
    </source>
</evidence>
<keyword evidence="2" id="KW-1185">Reference proteome</keyword>
<sequence length="234" mass="26123">MGVVSNPPEYRQHRFSLPEGATEILLVRHGESQPAREDRPFALVDGQGDPPLAPFGEEQAVRVAERLAHEKLDGIYVTNLVRTQQTAAPLAARLGITPVVEPALREVMLGEWEGGLFRIRVAEHHPVAVEMFEKERWDVIPGAESTEALADRLRESIERLAARHTDRRIAVFTHGGVIGQVVSMATGARPFAFTDADNASITQLVVWGPRWLVRRFNDTAHLDTRFTMRAEPLE</sequence>
<dbReference type="InterPro" id="IPR029033">
    <property type="entry name" value="His_PPase_superfam"/>
</dbReference>
<dbReference type="OrthoDB" id="9783269at2"/>
<dbReference type="CDD" id="cd07067">
    <property type="entry name" value="HP_PGM_like"/>
    <property type="match status" value="1"/>
</dbReference>
<dbReference type="AlphaFoldDB" id="A0A4R7VQQ5"/>
<dbReference type="GO" id="GO:0005737">
    <property type="term" value="C:cytoplasm"/>
    <property type="evidence" value="ECO:0007669"/>
    <property type="project" value="TreeGrafter"/>
</dbReference>
<proteinExistence type="predicted"/>
<dbReference type="Pfam" id="PF00300">
    <property type="entry name" value="His_Phos_1"/>
    <property type="match status" value="1"/>
</dbReference>
<evidence type="ECO:0000313" key="2">
    <source>
        <dbReference type="Proteomes" id="UP000294927"/>
    </source>
</evidence>
<dbReference type="PANTHER" id="PTHR48100:SF1">
    <property type="entry name" value="HISTIDINE PHOSPHATASE FAMILY PROTEIN-RELATED"/>
    <property type="match status" value="1"/>
</dbReference>
<dbReference type="InterPro" id="IPR013078">
    <property type="entry name" value="His_Pase_superF_clade-1"/>
</dbReference>